<name>A0ABN9TJ61_9DINO</name>
<proteinExistence type="predicted"/>
<reference evidence="2" key="1">
    <citation type="submission" date="2023-10" db="EMBL/GenBank/DDBJ databases">
        <authorList>
            <person name="Chen Y."/>
            <person name="Shah S."/>
            <person name="Dougan E. K."/>
            <person name="Thang M."/>
            <person name="Chan C."/>
        </authorList>
    </citation>
    <scope>NUCLEOTIDE SEQUENCE [LARGE SCALE GENOMIC DNA]</scope>
</reference>
<feature type="region of interest" description="Disordered" evidence="1">
    <location>
        <begin position="83"/>
        <end position="137"/>
    </location>
</feature>
<evidence type="ECO:0000256" key="1">
    <source>
        <dbReference type="SAM" id="MobiDB-lite"/>
    </source>
</evidence>
<feature type="compositionally biased region" description="Basic and acidic residues" evidence="1">
    <location>
        <begin position="97"/>
        <end position="109"/>
    </location>
</feature>
<keyword evidence="3" id="KW-1185">Reference proteome</keyword>
<feature type="non-terminal residue" evidence="2">
    <location>
        <position position="137"/>
    </location>
</feature>
<accession>A0ABN9TJ61</accession>
<protein>
    <submittedName>
        <fullName evidence="2">Uncharacterized protein</fullName>
    </submittedName>
</protein>
<evidence type="ECO:0000313" key="3">
    <source>
        <dbReference type="Proteomes" id="UP001189429"/>
    </source>
</evidence>
<sequence length="137" mass="15793">MRKSLAERLATFAKVTTELSERHVRCKCWGDDWQTRQAEHWVLWNDHLTQSRHTRWRASVDAPLDSDEERQWKEEFRSVEDNCNSHRQALREAQQQHGEDWQKTVKEKALAAPAAAAPPPPQPSAPRVVQPPAQPAA</sequence>
<comment type="caution">
    <text evidence="2">The sequence shown here is derived from an EMBL/GenBank/DDBJ whole genome shotgun (WGS) entry which is preliminary data.</text>
</comment>
<evidence type="ECO:0000313" key="2">
    <source>
        <dbReference type="EMBL" id="CAK0845737.1"/>
    </source>
</evidence>
<dbReference type="Proteomes" id="UP001189429">
    <property type="component" value="Unassembled WGS sequence"/>
</dbReference>
<organism evidence="2 3">
    <name type="scientific">Prorocentrum cordatum</name>
    <dbReference type="NCBI Taxonomy" id="2364126"/>
    <lineage>
        <taxon>Eukaryota</taxon>
        <taxon>Sar</taxon>
        <taxon>Alveolata</taxon>
        <taxon>Dinophyceae</taxon>
        <taxon>Prorocentrales</taxon>
        <taxon>Prorocentraceae</taxon>
        <taxon>Prorocentrum</taxon>
    </lineage>
</organism>
<dbReference type="EMBL" id="CAUYUJ010014761">
    <property type="protein sequence ID" value="CAK0845737.1"/>
    <property type="molecule type" value="Genomic_DNA"/>
</dbReference>
<gene>
    <name evidence="2" type="ORF">PCOR1329_LOCUS39434</name>
</gene>